<proteinExistence type="predicted"/>
<keyword evidence="2" id="KW-1133">Transmembrane helix</keyword>
<keyword evidence="4" id="KW-1185">Reference proteome</keyword>
<evidence type="ECO:0000256" key="1">
    <source>
        <dbReference type="SAM" id="MobiDB-lite"/>
    </source>
</evidence>
<reference evidence="3 4" key="1">
    <citation type="submission" date="2018-01" db="EMBL/GenBank/DDBJ databases">
        <title>G. obscuriglobus.</title>
        <authorList>
            <person name="Franke J."/>
            <person name="Blomberg W."/>
            <person name="Selmecki A."/>
        </authorList>
    </citation>
    <scope>NUCLEOTIDE SEQUENCE [LARGE SCALE GENOMIC DNA]</scope>
    <source>
        <strain evidence="3 4">DSM 5831</strain>
    </source>
</reference>
<dbReference type="AlphaFoldDB" id="A0A2Z3GWW7"/>
<accession>A0A2Z3GWW7</accession>
<keyword evidence="2" id="KW-0812">Transmembrane</keyword>
<feature type="compositionally biased region" description="Basic and acidic residues" evidence="1">
    <location>
        <begin position="65"/>
        <end position="77"/>
    </location>
</feature>
<feature type="transmembrane region" description="Helical" evidence="2">
    <location>
        <begin position="37"/>
        <end position="60"/>
    </location>
</feature>
<feature type="transmembrane region" description="Helical" evidence="2">
    <location>
        <begin position="7"/>
        <end position="25"/>
    </location>
</feature>
<evidence type="ECO:0000256" key="2">
    <source>
        <dbReference type="SAM" id="Phobius"/>
    </source>
</evidence>
<organism evidence="3 4">
    <name type="scientific">Gemmata obscuriglobus</name>
    <dbReference type="NCBI Taxonomy" id="114"/>
    <lineage>
        <taxon>Bacteria</taxon>
        <taxon>Pseudomonadati</taxon>
        <taxon>Planctomycetota</taxon>
        <taxon>Planctomycetia</taxon>
        <taxon>Gemmatales</taxon>
        <taxon>Gemmataceae</taxon>
        <taxon>Gemmata</taxon>
    </lineage>
</organism>
<dbReference type="EMBL" id="CP025958">
    <property type="protein sequence ID" value="AWM35886.1"/>
    <property type="molecule type" value="Genomic_DNA"/>
</dbReference>
<dbReference type="Proteomes" id="UP000245802">
    <property type="component" value="Chromosome"/>
</dbReference>
<dbReference type="KEGG" id="gog:C1280_01900"/>
<sequence length="101" mass="10986">MSIYQRSFGIVPLFAGIALIAYTINTKFVAPDPDDPMPWSIFIFLCFVSLSLSGWGLAWLQGERLSKPDDANGDRVPDTSAGGSRLPSGEADGRAPKPWQK</sequence>
<name>A0A2Z3GWW7_9BACT</name>
<keyword evidence="2" id="KW-0472">Membrane</keyword>
<feature type="region of interest" description="Disordered" evidence="1">
    <location>
        <begin position="65"/>
        <end position="101"/>
    </location>
</feature>
<dbReference type="RefSeq" id="WP_010047123.1">
    <property type="nucleotide sequence ID" value="NZ_CP025958.1"/>
</dbReference>
<evidence type="ECO:0000313" key="3">
    <source>
        <dbReference type="EMBL" id="AWM35886.1"/>
    </source>
</evidence>
<protein>
    <submittedName>
        <fullName evidence="3">Uncharacterized protein</fullName>
    </submittedName>
</protein>
<evidence type="ECO:0000313" key="4">
    <source>
        <dbReference type="Proteomes" id="UP000245802"/>
    </source>
</evidence>
<gene>
    <name evidence="3" type="ORF">C1280_01900</name>
</gene>